<evidence type="ECO:0000256" key="1">
    <source>
        <dbReference type="ARBA" id="ARBA00004370"/>
    </source>
</evidence>
<dbReference type="Pfam" id="PF00560">
    <property type="entry name" value="LRR_1"/>
    <property type="match status" value="2"/>
</dbReference>
<dbReference type="OMA" id="CEDDTIV"/>
<reference evidence="7 8" key="2">
    <citation type="submission" date="2018-04" db="EMBL/GenBank/DDBJ databases">
        <title>OglaRS2 (Oryza glaberrima Reference Sequence Version 2).</title>
        <authorList>
            <person name="Zhang J."/>
            <person name="Kudrna D."/>
            <person name="Lee S."/>
            <person name="Talag J."/>
            <person name="Rajasekar S."/>
            <person name="Wing R.A."/>
        </authorList>
    </citation>
    <scope>NUCLEOTIDE SEQUENCE [LARGE SCALE GENOMIC DNA]</scope>
    <source>
        <strain evidence="7 8">cv. IRGC 96717</strain>
    </source>
</reference>
<reference evidence="7" key="1">
    <citation type="submission" date="2015-06" db="UniProtKB">
        <authorList>
            <consortium name="EnsemblPlants"/>
        </authorList>
    </citation>
    <scope>IDENTIFICATION</scope>
</reference>
<dbReference type="Proteomes" id="UP000007306">
    <property type="component" value="Chromosome 10"/>
</dbReference>
<dbReference type="AlphaFoldDB" id="I1QS94"/>
<name>I1QS94_ORYGL</name>
<keyword evidence="6" id="KW-0472">Membrane</keyword>
<dbReference type="InterPro" id="IPR032675">
    <property type="entry name" value="LRR_dom_sf"/>
</dbReference>
<evidence type="ECO:0000256" key="5">
    <source>
        <dbReference type="ARBA" id="ARBA00022989"/>
    </source>
</evidence>
<dbReference type="Gramene" id="ORGLA10G0007700.1">
    <property type="protein sequence ID" value="ORGLA10G0007700.1"/>
    <property type="gene ID" value="ORGLA10G0007700"/>
</dbReference>
<keyword evidence="4" id="KW-0677">Repeat</keyword>
<protein>
    <recommendedName>
        <fullName evidence="9">Leucine-rich repeat-containing N-terminal plant-type domain-containing protein</fullName>
    </recommendedName>
</protein>
<evidence type="ECO:0000313" key="8">
    <source>
        <dbReference type="Proteomes" id="UP000007306"/>
    </source>
</evidence>
<organism evidence="7 8">
    <name type="scientific">Oryza glaberrima</name>
    <name type="common">African rice</name>
    <dbReference type="NCBI Taxonomy" id="4538"/>
    <lineage>
        <taxon>Eukaryota</taxon>
        <taxon>Viridiplantae</taxon>
        <taxon>Streptophyta</taxon>
        <taxon>Embryophyta</taxon>
        <taxon>Tracheophyta</taxon>
        <taxon>Spermatophyta</taxon>
        <taxon>Magnoliopsida</taxon>
        <taxon>Liliopsida</taxon>
        <taxon>Poales</taxon>
        <taxon>Poaceae</taxon>
        <taxon>BOP clade</taxon>
        <taxon>Oryzoideae</taxon>
        <taxon>Oryzeae</taxon>
        <taxon>Oryzinae</taxon>
        <taxon>Oryza</taxon>
    </lineage>
</organism>
<evidence type="ECO:0008006" key="9">
    <source>
        <dbReference type="Google" id="ProtNLM"/>
    </source>
</evidence>
<accession>I1QS94</accession>
<keyword evidence="5" id="KW-1133">Transmembrane helix</keyword>
<dbReference type="PANTHER" id="PTHR27008">
    <property type="entry name" value="OS04G0122200 PROTEIN"/>
    <property type="match status" value="1"/>
</dbReference>
<keyword evidence="3" id="KW-0812">Transmembrane</keyword>
<proteinExistence type="predicted"/>
<keyword evidence="8" id="KW-1185">Reference proteome</keyword>
<evidence type="ECO:0000256" key="2">
    <source>
        <dbReference type="ARBA" id="ARBA00022614"/>
    </source>
</evidence>
<evidence type="ECO:0000256" key="6">
    <source>
        <dbReference type="ARBA" id="ARBA00023136"/>
    </source>
</evidence>
<dbReference type="InterPro" id="IPR001611">
    <property type="entry name" value="Leu-rich_rpt"/>
</dbReference>
<dbReference type="InterPro" id="IPR051809">
    <property type="entry name" value="Plant_receptor-like_S/T_kinase"/>
</dbReference>
<dbReference type="HOGENOM" id="CLU_195542_0_0_1"/>
<dbReference type="STRING" id="4538.I1QS94"/>
<keyword evidence="2" id="KW-0433">Leucine-rich repeat</keyword>
<dbReference type="SUPFAM" id="SSF52058">
    <property type="entry name" value="L domain-like"/>
    <property type="match status" value="1"/>
</dbReference>
<dbReference type="Gene3D" id="3.80.10.10">
    <property type="entry name" value="Ribonuclease Inhibitor"/>
    <property type="match status" value="1"/>
</dbReference>
<evidence type="ECO:0000313" key="7">
    <source>
        <dbReference type="EnsemblPlants" id="ORGLA10G0007700.1"/>
    </source>
</evidence>
<dbReference type="EnsemblPlants" id="ORGLA10G0007700.1">
    <property type="protein sequence ID" value="ORGLA10G0007700.1"/>
    <property type="gene ID" value="ORGLA10G0007700"/>
</dbReference>
<sequence length="81" mass="8836">MDLSQNNLSGDIPVYFGTFESLCTLNLSLNNLEGPVPEGGVFANSSDVFIQGNKKVCEDDTIVDNELKMNQIATMRIPALQ</sequence>
<dbReference type="PANTHER" id="PTHR27008:SF393">
    <property type="entry name" value="LEUCINE RICH REPEAT FAMILY PROTEIN"/>
    <property type="match status" value="1"/>
</dbReference>
<evidence type="ECO:0000256" key="4">
    <source>
        <dbReference type="ARBA" id="ARBA00022737"/>
    </source>
</evidence>
<comment type="subcellular location">
    <subcellularLocation>
        <location evidence="1">Membrane</location>
    </subcellularLocation>
</comment>
<evidence type="ECO:0000256" key="3">
    <source>
        <dbReference type="ARBA" id="ARBA00022692"/>
    </source>
</evidence>
<dbReference type="GO" id="GO:0016020">
    <property type="term" value="C:membrane"/>
    <property type="evidence" value="ECO:0007669"/>
    <property type="project" value="UniProtKB-SubCell"/>
</dbReference>